<gene>
    <name evidence="1" type="ORF">GCM10011387_28640</name>
</gene>
<evidence type="ECO:0000313" key="2">
    <source>
        <dbReference type="Proteomes" id="UP000651668"/>
    </source>
</evidence>
<evidence type="ECO:0000313" key="1">
    <source>
        <dbReference type="EMBL" id="GGC73341.1"/>
    </source>
</evidence>
<name>A0A916UJP0_9SPHI</name>
<proteinExistence type="predicted"/>
<reference evidence="1" key="2">
    <citation type="submission" date="2020-09" db="EMBL/GenBank/DDBJ databases">
        <authorList>
            <person name="Sun Q."/>
            <person name="Zhou Y."/>
        </authorList>
    </citation>
    <scope>NUCLEOTIDE SEQUENCE</scope>
    <source>
        <strain evidence="1">CGMCC 1.15343</strain>
    </source>
</reference>
<dbReference type="AlphaFoldDB" id="A0A916UJP0"/>
<dbReference type="Proteomes" id="UP000651668">
    <property type="component" value="Unassembled WGS sequence"/>
</dbReference>
<keyword evidence="2" id="KW-1185">Reference proteome</keyword>
<organism evidence="1 2">
    <name type="scientific">Pedobacter quisquiliarum</name>
    <dbReference type="NCBI Taxonomy" id="1834438"/>
    <lineage>
        <taxon>Bacteria</taxon>
        <taxon>Pseudomonadati</taxon>
        <taxon>Bacteroidota</taxon>
        <taxon>Sphingobacteriia</taxon>
        <taxon>Sphingobacteriales</taxon>
        <taxon>Sphingobacteriaceae</taxon>
        <taxon>Pedobacter</taxon>
    </lineage>
</organism>
<comment type="caution">
    <text evidence="1">The sequence shown here is derived from an EMBL/GenBank/DDBJ whole genome shotgun (WGS) entry which is preliminary data.</text>
</comment>
<sequence length="84" mass="9596">MVHQEQEQALVDLAVAQLALVLVALEQPEQVQAPDQVLAVEPLLVEQPADLEQQPLQLNNPLQLYIKKPAQLRRLFYVITFRMI</sequence>
<dbReference type="EMBL" id="BMIL01000010">
    <property type="protein sequence ID" value="GGC73341.1"/>
    <property type="molecule type" value="Genomic_DNA"/>
</dbReference>
<accession>A0A916UJP0</accession>
<protein>
    <submittedName>
        <fullName evidence="1">Uncharacterized protein</fullName>
    </submittedName>
</protein>
<reference evidence="1" key="1">
    <citation type="journal article" date="2014" name="Int. J. Syst. Evol. Microbiol.">
        <title>Complete genome sequence of Corynebacterium casei LMG S-19264T (=DSM 44701T), isolated from a smear-ripened cheese.</title>
        <authorList>
            <consortium name="US DOE Joint Genome Institute (JGI-PGF)"/>
            <person name="Walter F."/>
            <person name="Albersmeier A."/>
            <person name="Kalinowski J."/>
            <person name="Ruckert C."/>
        </authorList>
    </citation>
    <scope>NUCLEOTIDE SEQUENCE</scope>
    <source>
        <strain evidence="1">CGMCC 1.15343</strain>
    </source>
</reference>